<protein>
    <recommendedName>
        <fullName evidence="2">HD domain-containing protein</fullName>
    </recommendedName>
</protein>
<keyword evidence="4" id="KW-1185">Reference proteome</keyword>
<dbReference type="InterPro" id="IPR006674">
    <property type="entry name" value="HD_domain"/>
</dbReference>
<evidence type="ECO:0000313" key="3">
    <source>
        <dbReference type="EMBL" id="MBB6174697.1"/>
    </source>
</evidence>
<comment type="caution">
    <text evidence="3">The sequence shown here is derived from an EMBL/GenBank/DDBJ whole genome shotgun (WGS) entry which is preliminary data.</text>
</comment>
<proteinExistence type="predicted"/>
<gene>
    <name evidence="3" type="ORF">HNR23_004757</name>
</gene>
<dbReference type="EMBL" id="JACHDS010000001">
    <property type="protein sequence ID" value="MBB6174697.1"/>
    <property type="molecule type" value="Genomic_DNA"/>
</dbReference>
<feature type="compositionally biased region" description="Basic and acidic residues" evidence="1">
    <location>
        <begin position="175"/>
        <end position="189"/>
    </location>
</feature>
<dbReference type="Proteomes" id="UP000546642">
    <property type="component" value="Unassembled WGS sequence"/>
</dbReference>
<evidence type="ECO:0000313" key="4">
    <source>
        <dbReference type="Proteomes" id="UP000546642"/>
    </source>
</evidence>
<dbReference type="Gene3D" id="1.10.3210.10">
    <property type="entry name" value="Hypothetical protein af1432"/>
    <property type="match status" value="1"/>
</dbReference>
<dbReference type="InterPro" id="IPR003607">
    <property type="entry name" value="HD/PDEase_dom"/>
</dbReference>
<dbReference type="AlphaFoldDB" id="A0A7W9YMC1"/>
<organism evidence="3 4">
    <name type="scientific">Nocardiopsis mwathae</name>
    <dbReference type="NCBI Taxonomy" id="1472723"/>
    <lineage>
        <taxon>Bacteria</taxon>
        <taxon>Bacillati</taxon>
        <taxon>Actinomycetota</taxon>
        <taxon>Actinomycetes</taxon>
        <taxon>Streptosporangiales</taxon>
        <taxon>Nocardiopsidaceae</taxon>
        <taxon>Nocardiopsis</taxon>
    </lineage>
</organism>
<dbReference type="SUPFAM" id="SSF109604">
    <property type="entry name" value="HD-domain/PDEase-like"/>
    <property type="match status" value="1"/>
</dbReference>
<evidence type="ECO:0000259" key="2">
    <source>
        <dbReference type="Pfam" id="PF01966"/>
    </source>
</evidence>
<feature type="region of interest" description="Disordered" evidence="1">
    <location>
        <begin position="168"/>
        <end position="189"/>
    </location>
</feature>
<feature type="domain" description="HD" evidence="2">
    <location>
        <begin position="22"/>
        <end position="106"/>
    </location>
</feature>
<sequence length="189" mass="21036">MEHVPWARELARALLEEPLSRRWAHTRGVARQAHSLRGILGTDADLVHASAWLHDIGYSPRLAATGFHPLDGARYLRNVHHADERLCRLVAYHSGALVEAEERGLHSELTREFDPPPGPLLDALTYADMTTGPDGDHLPVEQRLAEILHRYSPGDLVHRAITRSSPMLTASAHSVEQRLAETRAGDHPM</sequence>
<dbReference type="CDD" id="cd00077">
    <property type="entry name" value="HDc"/>
    <property type="match status" value="1"/>
</dbReference>
<evidence type="ECO:0000256" key="1">
    <source>
        <dbReference type="SAM" id="MobiDB-lite"/>
    </source>
</evidence>
<reference evidence="3 4" key="1">
    <citation type="submission" date="2020-08" db="EMBL/GenBank/DDBJ databases">
        <title>Sequencing the genomes of 1000 actinobacteria strains.</title>
        <authorList>
            <person name="Klenk H.-P."/>
        </authorList>
    </citation>
    <scope>NUCLEOTIDE SEQUENCE [LARGE SCALE GENOMIC DNA]</scope>
    <source>
        <strain evidence="3 4">DSM 46659</strain>
    </source>
</reference>
<name>A0A7W9YMC1_9ACTN</name>
<dbReference type="Pfam" id="PF01966">
    <property type="entry name" value="HD"/>
    <property type="match status" value="1"/>
</dbReference>
<accession>A0A7W9YMC1</accession>